<feature type="transmembrane region" description="Helical" evidence="5">
    <location>
        <begin position="235"/>
        <end position="260"/>
    </location>
</feature>
<feature type="domain" description="Amino acid transporter transmembrane" evidence="6">
    <location>
        <begin position="76"/>
        <end position="133"/>
    </location>
</feature>
<feature type="domain" description="Amino acid transporter transmembrane" evidence="6">
    <location>
        <begin position="217"/>
        <end position="555"/>
    </location>
</feature>
<reference evidence="7" key="1">
    <citation type="submission" date="2021-01" db="EMBL/GenBank/DDBJ databases">
        <authorList>
            <person name="Corre E."/>
            <person name="Pelletier E."/>
            <person name="Niang G."/>
            <person name="Scheremetjew M."/>
            <person name="Finn R."/>
            <person name="Kale V."/>
            <person name="Holt S."/>
            <person name="Cochrane G."/>
            <person name="Meng A."/>
            <person name="Brown T."/>
            <person name="Cohen L."/>
        </authorList>
    </citation>
    <scope>NUCLEOTIDE SEQUENCE</scope>
    <source>
        <strain evidence="7">CCMP1594</strain>
    </source>
</reference>
<feature type="transmembrane region" description="Helical" evidence="5">
    <location>
        <begin position="442"/>
        <end position="461"/>
    </location>
</feature>
<keyword evidence="2 5" id="KW-0812">Transmembrane</keyword>
<evidence type="ECO:0000256" key="4">
    <source>
        <dbReference type="ARBA" id="ARBA00023136"/>
    </source>
</evidence>
<organism evidence="7">
    <name type="scientific">Eutreptiella gymnastica</name>
    <dbReference type="NCBI Taxonomy" id="73025"/>
    <lineage>
        <taxon>Eukaryota</taxon>
        <taxon>Discoba</taxon>
        <taxon>Euglenozoa</taxon>
        <taxon>Euglenida</taxon>
        <taxon>Spirocuta</taxon>
        <taxon>Euglenophyceae</taxon>
        <taxon>Eutreptiales</taxon>
        <taxon>Eutreptiaceae</taxon>
        <taxon>Eutreptiella</taxon>
    </lineage>
</organism>
<protein>
    <recommendedName>
        <fullName evidence="6">Amino acid transporter transmembrane domain-containing protein</fullName>
    </recommendedName>
</protein>
<evidence type="ECO:0000259" key="6">
    <source>
        <dbReference type="Pfam" id="PF01490"/>
    </source>
</evidence>
<sequence>MAHASGGFGISGDRPSLAGLSDEIRRNRTEPSFLASRDSEWDDEDVAQRAFSGVITSREKAMAGHFLFAPTIFSGKSVWVTWMMCLNAVVGSGVLGIPYAFAEAGLALSLVFLALITCLAMVTANYLVETQSRLQALVNLALRPARSASPANQGPNGSPGSPTGVPKLTLSKQDILRRVMHELHVWRVNKHGRALQSPPMPKEFRIMCDTRIFEVNELCSVFLGSRGKIFWEVSILLEVVTCLWLYCAMMGTTLLQVVPIPGLSLGENCSSSILSPGCSSAYKVWLGVIAMVLIPLTLRDLKDLGMAQILLTFVGYSCIGMMLISVCVAMFVQPYPGVHDVSGSPPYIAPQKMVIPGGFGLLFSTTVFTQMCHIAVPSLTQIIKEKKRIRRVVIGGMATTYVLYAVLGLLTNLYFGSKVAVMITLNWEGFAWTGSLGPITRMLNTLVVLLPFFTIANAFPLNAHALANNLMTSIHPKTWRALLGISEAQEGEEQPLTGGEAWPPMRVKVVARLMCTVPPFLLAAVQRDPSRIVTIIGIFGFVLMFFVPCLLQYYSVTLFQDIWPQVSKTIFRAPASAWFSEPTWVVAVVVLSSMGFVINFYNVVISLFPVQ</sequence>
<evidence type="ECO:0000313" key="7">
    <source>
        <dbReference type="EMBL" id="CAE0815646.1"/>
    </source>
</evidence>
<dbReference type="GO" id="GO:0016020">
    <property type="term" value="C:membrane"/>
    <property type="evidence" value="ECO:0007669"/>
    <property type="project" value="UniProtKB-SubCell"/>
</dbReference>
<comment type="subcellular location">
    <subcellularLocation>
        <location evidence="1">Membrane</location>
    </subcellularLocation>
</comment>
<dbReference type="Pfam" id="PF01490">
    <property type="entry name" value="Aa_trans"/>
    <property type="match status" value="2"/>
</dbReference>
<feature type="transmembrane region" description="Helical" evidence="5">
    <location>
        <begin position="79"/>
        <end position="101"/>
    </location>
</feature>
<feature type="transmembrane region" description="Helical" evidence="5">
    <location>
        <begin position="107"/>
        <end position="128"/>
    </location>
</feature>
<dbReference type="PANTHER" id="PTHR16189">
    <property type="entry name" value="TRANSMEMBRANE PROTEIN 104-RELATED"/>
    <property type="match status" value="1"/>
</dbReference>
<evidence type="ECO:0000256" key="5">
    <source>
        <dbReference type="SAM" id="Phobius"/>
    </source>
</evidence>
<gene>
    <name evidence="7" type="ORF">EGYM00163_LOCUS26804</name>
</gene>
<dbReference type="EMBL" id="HBJA01076329">
    <property type="protein sequence ID" value="CAE0815646.1"/>
    <property type="molecule type" value="Transcribed_RNA"/>
</dbReference>
<feature type="transmembrane region" description="Helical" evidence="5">
    <location>
        <begin position="584"/>
        <end position="608"/>
    </location>
</feature>
<evidence type="ECO:0000256" key="3">
    <source>
        <dbReference type="ARBA" id="ARBA00022989"/>
    </source>
</evidence>
<dbReference type="InterPro" id="IPR013057">
    <property type="entry name" value="AA_transpt_TM"/>
</dbReference>
<keyword evidence="4 5" id="KW-0472">Membrane</keyword>
<proteinExistence type="predicted"/>
<evidence type="ECO:0000256" key="1">
    <source>
        <dbReference type="ARBA" id="ARBA00004370"/>
    </source>
</evidence>
<feature type="transmembrane region" description="Helical" evidence="5">
    <location>
        <begin position="310"/>
        <end position="333"/>
    </location>
</feature>
<dbReference type="AlphaFoldDB" id="A0A7S4D450"/>
<accession>A0A7S4D450</accession>
<keyword evidence="3 5" id="KW-1133">Transmembrane helix</keyword>
<feature type="transmembrane region" description="Helical" evidence="5">
    <location>
        <begin position="532"/>
        <end position="554"/>
    </location>
</feature>
<feature type="transmembrane region" description="Helical" evidence="5">
    <location>
        <begin position="280"/>
        <end position="298"/>
    </location>
</feature>
<feature type="transmembrane region" description="Helical" evidence="5">
    <location>
        <begin position="353"/>
        <end position="380"/>
    </location>
</feature>
<evidence type="ECO:0000256" key="2">
    <source>
        <dbReference type="ARBA" id="ARBA00022692"/>
    </source>
</evidence>
<name>A0A7S4D450_9EUGL</name>
<feature type="transmembrane region" description="Helical" evidence="5">
    <location>
        <begin position="392"/>
        <end position="415"/>
    </location>
</feature>